<dbReference type="Proteomes" id="UP001417504">
    <property type="component" value="Unassembled WGS sequence"/>
</dbReference>
<comment type="caution">
    <text evidence="1">The sequence shown here is derived from an EMBL/GenBank/DDBJ whole genome shotgun (WGS) entry which is preliminary data.</text>
</comment>
<sequence>MGLRRVRDFNEAMLMKQAWRVLTNPESLSARLLKSRYFPYIHLWDATLDRNPSYMWRSIHSTVHKLREGCRWRVGDGNLISICKDSWLQDQQDPKIQSPVREGLYDEKVRSLLDCNSRGWDVDVIKDLFNSRDQNLIFSIPISCNQQEDK</sequence>
<evidence type="ECO:0000313" key="1">
    <source>
        <dbReference type="EMBL" id="KAK9101788.1"/>
    </source>
</evidence>
<dbReference type="EMBL" id="JBBNAE010000008">
    <property type="protein sequence ID" value="KAK9101788.1"/>
    <property type="molecule type" value="Genomic_DNA"/>
</dbReference>
<reference evidence="1 2" key="1">
    <citation type="submission" date="2024-01" db="EMBL/GenBank/DDBJ databases">
        <title>Genome assemblies of Stephania.</title>
        <authorList>
            <person name="Yang L."/>
        </authorList>
    </citation>
    <scope>NUCLEOTIDE SEQUENCE [LARGE SCALE GENOMIC DNA]</scope>
    <source>
        <strain evidence="1">QJT</strain>
        <tissue evidence="1">Leaf</tissue>
    </source>
</reference>
<accession>A0AAP0HUC8</accession>
<dbReference type="AlphaFoldDB" id="A0AAP0HUC8"/>
<evidence type="ECO:0000313" key="2">
    <source>
        <dbReference type="Proteomes" id="UP001417504"/>
    </source>
</evidence>
<name>A0AAP0HUC8_9MAGN</name>
<protein>
    <submittedName>
        <fullName evidence="1">Uncharacterized protein</fullName>
    </submittedName>
</protein>
<proteinExistence type="predicted"/>
<gene>
    <name evidence="1" type="ORF">Sjap_019042</name>
</gene>
<organism evidence="1 2">
    <name type="scientific">Stephania japonica</name>
    <dbReference type="NCBI Taxonomy" id="461633"/>
    <lineage>
        <taxon>Eukaryota</taxon>
        <taxon>Viridiplantae</taxon>
        <taxon>Streptophyta</taxon>
        <taxon>Embryophyta</taxon>
        <taxon>Tracheophyta</taxon>
        <taxon>Spermatophyta</taxon>
        <taxon>Magnoliopsida</taxon>
        <taxon>Ranunculales</taxon>
        <taxon>Menispermaceae</taxon>
        <taxon>Menispermoideae</taxon>
        <taxon>Cissampelideae</taxon>
        <taxon>Stephania</taxon>
    </lineage>
</organism>
<keyword evidence="2" id="KW-1185">Reference proteome</keyword>